<feature type="domain" description="HTH cro/C1-type" evidence="3">
    <location>
        <begin position="7"/>
        <end position="68"/>
    </location>
</feature>
<dbReference type="GO" id="GO:0003677">
    <property type="term" value="F:DNA binding"/>
    <property type="evidence" value="ECO:0007669"/>
    <property type="project" value="InterPro"/>
</dbReference>
<dbReference type="OrthoDB" id="9797543at2"/>
<dbReference type="InterPro" id="IPR025194">
    <property type="entry name" value="RodZ-like_C"/>
</dbReference>
<dbReference type="PANTHER" id="PTHR34475">
    <property type="match status" value="1"/>
</dbReference>
<dbReference type="EMBL" id="RZNX01000005">
    <property type="protein sequence ID" value="RUT29779.1"/>
    <property type="molecule type" value="Genomic_DNA"/>
</dbReference>
<dbReference type="Proteomes" id="UP000272464">
    <property type="component" value="Unassembled WGS sequence"/>
</dbReference>
<evidence type="ECO:0000256" key="2">
    <source>
        <dbReference type="SAM" id="Phobius"/>
    </source>
</evidence>
<dbReference type="InterPro" id="IPR050400">
    <property type="entry name" value="Bact_Cytoskel_RodZ"/>
</dbReference>
<sequence>MSDLGQQLKEARLQRGLSLDDVQEMTKIRKRYLEAIEAGDYKVLPGSFYVRAFIKTYAEAVGVDSDGLLEEHRKDVPVSEPEPTMEPVIQKRRSSHAATERNSKWLSTTLMWSFAALIVIVIYIVVSSNRGSDSTKTPDPTPVTDTKTPVTTTPSKTETVTPPAQGGDSNTGGGQAGTDSQGQAATPGTGTTTEPNAGTNGTQTGTGTDTTGTENASGSDSATVTPDGKKGSTTKFKVTSSGTAPVKVEIKASGKSWVEVRKGTSRGEKLFYQNIEDGETQSYDLGPEGLYIKSGNSNNTVITVGGKVVTDGKNTTKIQLNLDDGTSAQSTNESGAGDSTTSTENSTSGTESTTTESDTSGTSTN</sequence>
<dbReference type="SMART" id="SM00530">
    <property type="entry name" value="HTH_XRE"/>
    <property type="match status" value="1"/>
</dbReference>
<name>A0A3S1B6K3_9BACL</name>
<protein>
    <submittedName>
        <fullName evidence="4">Helix-turn-helix domain-containing protein</fullName>
    </submittedName>
</protein>
<keyword evidence="2" id="KW-0472">Membrane</keyword>
<keyword evidence="2" id="KW-1133">Transmembrane helix</keyword>
<dbReference type="PANTHER" id="PTHR34475:SF1">
    <property type="entry name" value="CYTOSKELETON PROTEIN RODZ"/>
    <property type="match status" value="1"/>
</dbReference>
<evidence type="ECO:0000313" key="4">
    <source>
        <dbReference type="EMBL" id="RUT29779.1"/>
    </source>
</evidence>
<keyword evidence="2" id="KW-0812">Transmembrane</keyword>
<dbReference type="InterPro" id="IPR010982">
    <property type="entry name" value="Lambda_DNA-bd_dom_sf"/>
</dbReference>
<dbReference type="InterPro" id="IPR001387">
    <property type="entry name" value="Cro/C1-type_HTH"/>
</dbReference>
<dbReference type="RefSeq" id="WP_127199724.1">
    <property type="nucleotide sequence ID" value="NZ_RZNX01000005.1"/>
</dbReference>
<accession>A0A3S1B6K3</accession>
<feature type="compositionally biased region" description="Low complexity" evidence="1">
    <location>
        <begin position="337"/>
        <end position="365"/>
    </location>
</feature>
<dbReference type="Gene3D" id="1.10.260.40">
    <property type="entry name" value="lambda repressor-like DNA-binding domains"/>
    <property type="match status" value="1"/>
</dbReference>
<reference evidence="4 5" key="1">
    <citation type="submission" date="2018-12" db="EMBL/GenBank/DDBJ databases">
        <authorList>
            <person name="Sun L."/>
            <person name="Chen Z."/>
        </authorList>
    </citation>
    <scope>NUCLEOTIDE SEQUENCE [LARGE SCALE GENOMIC DNA]</scope>
    <source>
        <strain evidence="4 5">3-5-3</strain>
    </source>
</reference>
<feature type="region of interest" description="Disordered" evidence="1">
    <location>
        <begin position="320"/>
        <end position="365"/>
    </location>
</feature>
<dbReference type="AlphaFoldDB" id="A0A3S1B6K3"/>
<proteinExistence type="predicted"/>
<feature type="region of interest" description="Disordered" evidence="1">
    <location>
        <begin position="130"/>
        <end position="242"/>
    </location>
</feature>
<evidence type="ECO:0000259" key="3">
    <source>
        <dbReference type="SMART" id="SM00530"/>
    </source>
</evidence>
<feature type="region of interest" description="Disordered" evidence="1">
    <location>
        <begin position="76"/>
        <end position="101"/>
    </location>
</feature>
<feature type="compositionally biased region" description="Polar residues" evidence="1">
    <location>
        <begin position="231"/>
        <end position="242"/>
    </location>
</feature>
<dbReference type="SUPFAM" id="SSF47413">
    <property type="entry name" value="lambda repressor-like DNA-binding domains"/>
    <property type="match status" value="1"/>
</dbReference>
<feature type="compositionally biased region" description="Polar residues" evidence="1">
    <location>
        <begin position="320"/>
        <end position="334"/>
    </location>
</feature>
<feature type="transmembrane region" description="Helical" evidence="2">
    <location>
        <begin position="105"/>
        <end position="126"/>
    </location>
</feature>
<evidence type="ECO:0000256" key="1">
    <source>
        <dbReference type="SAM" id="MobiDB-lite"/>
    </source>
</evidence>
<dbReference type="CDD" id="cd00093">
    <property type="entry name" value="HTH_XRE"/>
    <property type="match status" value="1"/>
</dbReference>
<feature type="compositionally biased region" description="Polar residues" evidence="1">
    <location>
        <begin position="214"/>
        <end position="224"/>
    </location>
</feature>
<feature type="compositionally biased region" description="Low complexity" evidence="1">
    <location>
        <begin position="181"/>
        <end position="213"/>
    </location>
</feature>
<feature type="compositionally biased region" description="Low complexity" evidence="1">
    <location>
        <begin position="130"/>
        <end position="163"/>
    </location>
</feature>
<gene>
    <name evidence="4" type="ORF">EJP77_13220</name>
</gene>
<organism evidence="4 5">
    <name type="scientific">Paenibacillus zeisoli</name>
    <dbReference type="NCBI Taxonomy" id="2496267"/>
    <lineage>
        <taxon>Bacteria</taxon>
        <taxon>Bacillati</taxon>
        <taxon>Bacillota</taxon>
        <taxon>Bacilli</taxon>
        <taxon>Bacillales</taxon>
        <taxon>Paenibacillaceae</taxon>
        <taxon>Paenibacillus</taxon>
    </lineage>
</organism>
<evidence type="ECO:0000313" key="5">
    <source>
        <dbReference type="Proteomes" id="UP000272464"/>
    </source>
</evidence>
<comment type="caution">
    <text evidence="4">The sequence shown here is derived from an EMBL/GenBank/DDBJ whole genome shotgun (WGS) entry which is preliminary data.</text>
</comment>
<dbReference type="Pfam" id="PF13413">
    <property type="entry name" value="HTH_25"/>
    <property type="match status" value="1"/>
</dbReference>
<keyword evidence="5" id="KW-1185">Reference proteome</keyword>
<dbReference type="Pfam" id="PF13464">
    <property type="entry name" value="RodZ_C"/>
    <property type="match status" value="1"/>
</dbReference>